<accession>A0A4S8MG53</accession>
<dbReference type="OrthoDB" id="4719713at2759"/>
<dbReference type="PANTHER" id="PTHR28094:SF1">
    <property type="entry name" value="MEIOTICALLY UP-REGULATED GENE 113 PROTEIN"/>
    <property type="match status" value="1"/>
</dbReference>
<dbReference type="AlphaFoldDB" id="A0A4S8MG53"/>
<sequence length="311" mass="34875">MDSSDGYIYILSSPSSNVKKIGFTQRDVTIRLKEWRKSCPSMDYKLQSWLMCRRVKKTERLAHRILAKKRLAKHACIDCKKHHRELFLLPITNEACLSVILLANLHIVLPDCIYAMSSIVILNSALTNSDLQAMFDKYSQEKLDLDEEEVSPGTPPTHSRPLPRPLQPSTLLTPSPSTLPTPPPSMFSTPVTVPIELDSEDPSSYHNTLLTGFSSSSIQHSAQQVMSLESFMLFLLSSDNPTLLEPVSDNSQGLGRQLENLLITCLSYDISYLPTFSVIRMNVDNWAPSRLGVAVPILRLIQAAHQLQCQK</sequence>
<evidence type="ECO:0000313" key="4">
    <source>
        <dbReference type="Proteomes" id="UP000297245"/>
    </source>
</evidence>
<feature type="region of interest" description="Disordered" evidence="1">
    <location>
        <begin position="144"/>
        <end position="191"/>
    </location>
</feature>
<proteinExistence type="predicted"/>
<dbReference type="InterPro" id="IPR018306">
    <property type="entry name" value="Phage_T5_Orf172_DNA-bd"/>
</dbReference>
<dbReference type="EMBL" id="ML179086">
    <property type="protein sequence ID" value="THV01643.1"/>
    <property type="molecule type" value="Genomic_DNA"/>
</dbReference>
<dbReference type="SMART" id="SM00974">
    <property type="entry name" value="T5orf172"/>
    <property type="match status" value="1"/>
</dbReference>
<dbReference type="Pfam" id="PF10544">
    <property type="entry name" value="T5orf172"/>
    <property type="match status" value="1"/>
</dbReference>
<evidence type="ECO:0000256" key="1">
    <source>
        <dbReference type="SAM" id="MobiDB-lite"/>
    </source>
</evidence>
<dbReference type="InterPro" id="IPR053006">
    <property type="entry name" value="Meiosis_regulatory"/>
</dbReference>
<dbReference type="Proteomes" id="UP000297245">
    <property type="component" value="Unassembled WGS sequence"/>
</dbReference>
<gene>
    <name evidence="3" type="ORF">K435DRAFT_853503</name>
</gene>
<evidence type="ECO:0000313" key="3">
    <source>
        <dbReference type="EMBL" id="THV01643.1"/>
    </source>
</evidence>
<feature type="domain" description="Bacteriophage T5 Orf172 DNA-binding" evidence="2">
    <location>
        <begin position="13"/>
        <end position="100"/>
    </location>
</feature>
<name>A0A4S8MG53_DENBC</name>
<keyword evidence="4" id="KW-1185">Reference proteome</keyword>
<reference evidence="3 4" key="1">
    <citation type="journal article" date="2019" name="Nat. Ecol. Evol.">
        <title>Megaphylogeny resolves global patterns of mushroom evolution.</title>
        <authorList>
            <person name="Varga T."/>
            <person name="Krizsan K."/>
            <person name="Foldi C."/>
            <person name="Dima B."/>
            <person name="Sanchez-Garcia M."/>
            <person name="Sanchez-Ramirez S."/>
            <person name="Szollosi G.J."/>
            <person name="Szarkandi J.G."/>
            <person name="Papp V."/>
            <person name="Albert L."/>
            <person name="Andreopoulos W."/>
            <person name="Angelini C."/>
            <person name="Antonin V."/>
            <person name="Barry K.W."/>
            <person name="Bougher N.L."/>
            <person name="Buchanan P."/>
            <person name="Buyck B."/>
            <person name="Bense V."/>
            <person name="Catcheside P."/>
            <person name="Chovatia M."/>
            <person name="Cooper J."/>
            <person name="Damon W."/>
            <person name="Desjardin D."/>
            <person name="Finy P."/>
            <person name="Geml J."/>
            <person name="Haridas S."/>
            <person name="Hughes K."/>
            <person name="Justo A."/>
            <person name="Karasinski D."/>
            <person name="Kautmanova I."/>
            <person name="Kiss B."/>
            <person name="Kocsube S."/>
            <person name="Kotiranta H."/>
            <person name="LaButti K.M."/>
            <person name="Lechner B.E."/>
            <person name="Liimatainen K."/>
            <person name="Lipzen A."/>
            <person name="Lukacs Z."/>
            <person name="Mihaltcheva S."/>
            <person name="Morgado L.N."/>
            <person name="Niskanen T."/>
            <person name="Noordeloos M.E."/>
            <person name="Ohm R.A."/>
            <person name="Ortiz-Santana B."/>
            <person name="Ovrebo C."/>
            <person name="Racz N."/>
            <person name="Riley R."/>
            <person name="Savchenko A."/>
            <person name="Shiryaev A."/>
            <person name="Soop K."/>
            <person name="Spirin V."/>
            <person name="Szebenyi C."/>
            <person name="Tomsovsky M."/>
            <person name="Tulloss R.E."/>
            <person name="Uehling J."/>
            <person name="Grigoriev I.V."/>
            <person name="Vagvolgyi C."/>
            <person name="Papp T."/>
            <person name="Martin F.M."/>
            <person name="Miettinen O."/>
            <person name="Hibbett D.S."/>
            <person name="Nagy L.G."/>
        </authorList>
    </citation>
    <scope>NUCLEOTIDE SEQUENCE [LARGE SCALE GENOMIC DNA]</scope>
    <source>
        <strain evidence="3 4">CBS 962.96</strain>
    </source>
</reference>
<feature type="compositionally biased region" description="Low complexity" evidence="1">
    <location>
        <begin position="167"/>
        <end position="176"/>
    </location>
</feature>
<evidence type="ECO:0000259" key="2">
    <source>
        <dbReference type="SMART" id="SM00974"/>
    </source>
</evidence>
<dbReference type="PANTHER" id="PTHR28094">
    <property type="entry name" value="MEIOTICALLY UP-REGULATED GENE 113 PROTEIN"/>
    <property type="match status" value="1"/>
</dbReference>
<organism evidence="3 4">
    <name type="scientific">Dendrothele bispora (strain CBS 962.96)</name>
    <dbReference type="NCBI Taxonomy" id="1314807"/>
    <lineage>
        <taxon>Eukaryota</taxon>
        <taxon>Fungi</taxon>
        <taxon>Dikarya</taxon>
        <taxon>Basidiomycota</taxon>
        <taxon>Agaricomycotina</taxon>
        <taxon>Agaricomycetes</taxon>
        <taxon>Agaricomycetidae</taxon>
        <taxon>Agaricales</taxon>
        <taxon>Agaricales incertae sedis</taxon>
        <taxon>Dendrothele</taxon>
    </lineage>
</organism>
<protein>
    <recommendedName>
        <fullName evidence="2">Bacteriophage T5 Orf172 DNA-binding domain-containing protein</fullName>
    </recommendedName>
</protein>